<keyword evidence="6" id="KW-0175">Coiled coil</keyword>
<dbReference type="Gene3D" id="2.20.25.80">
    <property type="entry name" value="WRKY domain"/>
    <property type="match status" value="1"/>
</dbReference>
<reference evidence="10" key="1">
    <citation type="journal article" date="2013" name="Nat. Genet.">
        <title>The Capsella rubella genome and the genomic consequences of rapid mating system evolution.</title>
        <authorList>
            <person name="Slotte T."/>
            <person name="Hazzouri K.M."/>
            <person name="Agren J.A."/>
            <person name="Koenig D."/>
            <person name="Maumus F."/>
            <person name="Guo Y.L."/>
            <person name="Steige K."/>
            <person name="Platts A.E."/>
            <person name="Escobar J.S."/>
            <person name="Newman L.K."/>
            <person name="Wang W."/>
            <person name="Mandakova T."/>
            <person name="Vello E."/>
            <person name="Smith L.M."/>
            <person name="Henz S.R."/>
            <person name="Steffen J."/>
            <person name="Takuno S."/>
            <person name="Brandvain Y."/>
            <person name="Coop G."/>
            <person name="Andolfatto P."/>
            <person name="Hu T.T."/>
            <person name="Blanchette M."/>
            <person name="Clark R.M."/>
            <person name="Quesneville H."/>
            <person name="Nordborg M."/>
            <person name="Gaut B.S."/>
            <person name="Lysak M.A."/>
            <person name="Jenkins J."/>
            <person name="Grimwood J."/>
            <person name="Chapman J."/>
            <person name="Prochnik S."/>
            <person name="Shu S."/>
            <person name="Rokhsar D."/>
            <person name="Schmutz J."/>
            <person name="Weigel D."/>
            <person name="Wright S.I."/>
        </authorList>
    </citation>
    <scope>NUCLEOTIDE SEQUENCE [LARGE SCALE GENOMIC DNA]</scope>
    <source>
        <strain evidence="10">cv. Monte Gargano</strain>
    </source>
</reference>
<keyword evidence="10" id="KW-1185">Reference proteome</keyword>
<keyword evidence="5" id="KW-0539">Nucleus</keyword>
<feature type="domain" description="WRKY" evidence="8">
    <location>
        <begin position="201"/>
        <end position="268"/>
    </location>
</feature>
<dbReference type="EMBL" id="KB870806">
    <property type="protein sequence ID" value="EOA34834.1"/>
    <property type="molecule type" value="Genomic_DNA"/>
</dbReference>
<dbReference type="PANTHER" id="PTHR31429">
    <property type="entry name" value="WRKY TRANSCRIPTION FACTOR 36-RELATED"/>
    <property type="match status" value="1"/>
</dbReference>
<evidence type="ECO:0000256" key="4">
    <source>
        <dbReference type="ARBA" id="ARBA00023163"/>
    </source>
</evidence>
<dbReference type="OrthoDB" id="2020995at2759"/>
<dbReference type="Proteomes" id="UP000029121">
    <property type="component" value="Unassembled WGS sequence"/>
</dbReference>
<comment type="subcellular location">
    <subcellularLocation>
        <location evidence="1">Nucleus</location>
    </subcellularLocation>
</comment>
<evidence type="ECO:0000259" key="8">
    <source>
        <dbReference type="PROSITE" id="PS50811"/>
    </source>
</evidence>
<keyword evidence="2" id="KW-0805">Transcription regulation</keyword>
<dbReference type="GO" id="GO:0005634">
    <property type="term" value="C:nucleus"/>
    <property type="evidence" value="ECO:0007669"/>
    <property type="project" value="UniProtKB-SubCell"/>
</dbReference>
<evidence type="ECO:0000256" key="7">
    <source>
        <dbReference type="SAM" id="MobiDB-lite"/>
    </source>
</evidence>
<gene>
    <name evidence="9" type="ORF">CARUB_v10022409mg</name>
</gene>
<evidence type="ECO:0000256" key="6">
    <source>
        <dbReference type="SAM" id="Coils"/>
    </source>
</evidence>
<feature type="compositionally biased region" description="Basic and acidic residues" evidence="7">
    <location>
        <begin position="104"/>
        <end position="122"/>
    </location>
</feature>
<dbReference type="PROSITE" id="PS50811">
    <property type="entry name" value="WRKY"/>
    <property type="match status" value="1"/>
</dbReference>
<keyword evidence="4" id="KW-0804">Transcription</keyword>
<name>R0HY67_9BRAS</name>
<protein>
    <recommendedName>
        <fullName evidence="8">WRKY domain-containing protein</fullName>
    </recommendedName>
</protein>
<evidence type="ECO:0000256" key="5">
    <source>
        <dbReference type="ARBA" id="ARBA00023242"/>
    </source>
</evidence>
<dbReference type="InterPro" id="IPR044810">
    <property type="entry name" value="WRKY_plant"/>
</dbReference>
<dbReference type="SUPFAM" id="SSF118290">
    <property type="entry name" value="WRKY DNA-binding domain"/>
    <property type="match status" value="1"/>
</dbReference>
<organism evidence="9 10">
    <name type="scientific">Capsella rubella</name>
    <dbReference type="NCBI Taxonomy" id="81985"/>
    <lineage>
        <taxon>Eukaryota</taxon>
        <taxon>Viridiplantae</taxon>
        <taxon>Streptophyta</taxon>
        <taxon>Embryophyta</taxon>
        <taxon>Tracheophyta</taxon>
        <taxon>Spermatophyta</taxon>
        <taxon>Magnoliopsida</taxon>
        <taxon>eudicotyledons</taxon>
        <taxon>Gunneridae</taxon>
        <taxon>Pentapetalae</taxon>
        <taxon>rosids</taxon>
        <taxon>malvids</taxon>
        <taxon>Brassicales</taxon>
        <taxon>Brassicaceae</taxon>
        <taxon>Camelineae</taxon>
        <taxon>Capsella</taxon>
    </lineage>
</organism>
<dbReference type="KEGG" id="crb:17895956"/>
<dbReference type="STRING" id="81985.R0HY67"/>
<sequence>MIKEETVSCIQPLDGVMEESDKEEELDATKAKVEKVREENEKLKLLLSTILNNYNSLQMQVSEVIRQQQGASTELDVDHDHDKDNDDLGVDISLRLGRSPEQTVSKREEKFDKVSDDNEEGTRKKRSALALGFQIQNCEDSTSKLDYLCRQVKNVNNAENKCVSSRKDVKTARNENHHQDVLEEHDQAILKKTRVCVKAACEDPSINDGCQWRKYGQKTAKTNPLPRAYYRCSMSSNCPVRKQVQRCGEEDTSAFMTTYEGTHDHPLPMEATHMAAGTSAAASLLQSGVSSSSSSTSASLSYFFPFHHISISTTNSHPTVTLDLTRPNYTNQSPISSSSFSLNFSSSDPPPPSSQDHTLNFSGLRTQAPLSTDSLMARCRTRLSGHQ</sequence>
<dbReference type="GO" id="GO:0043565">
    <property type="term" value="F:sequence-specific DNA binding"/>
    <property type="evidence" value="ECO:0007669"/>
    <property type="project" value="InterPro"/>
</dbReference>
<dbReference type="SMART" id="SM00774">
    <property type="entry name" value="WRKY"/>
    <property type="match status" value="1"/>
</dbReference>
<dbReference type="AlphaFoldDB" id="R0HY67"/>
<feature type="region of interest" description="Disordered" evidence="7">
    <location>
        <begin position="71"/>
        <end position="123"/>
    </location>
</feature>
<evidence type="ECO:0000313" key="10">
    <source>
        <dbReference type="Proteomes" id="UP000029121"/>
    </source>
</evidence>
<dbReference type="Pfam" id="PF03106">
    <property type="entry name" value="WRKY"/>
    <property type="match status" value="1"/>
</dbReference>
<dbReference type="PANTHER" id="PTHR31429:SF97">
    <property type="entry name" value="WRKY TRANSCRIPTION FACTOR 36-RELATED"/>
    <property type="match status" value="1"/>
</dbReference>
<accession>R0HY67</accession>
<feature type="region of interest" description="Disordered" evidence="7">
    <location>
        <begin position="339"/>
        <end position="358"/>
    </location>
</feature>
<keyword evidence="3" id="KW-0238">DNA-binding</keyword>
<feature type="compositionally biased region" description="Basic and acidic residues" evidence="7">
    <location>
        <begin position="76"/>
        <end position="86"/>
    </location>
</feature>
<dbReference type="InterPro" id="IPR003657">
    <property type="entry name" value="WRKY_dom"/>
</dbReference>
<dbReference type="GO" id="GO:0003700">
    <property type="term" value="F:DNA-binding transcription factor activity"/>
    <property type="evidence" value="ECO:0007669"/>
    <property type="project" value="InterPro"/>
</dbReference>
<evidence type="ECO:0000256" key="1">
    <source>
        <dbReference type="ARBA" id="ARBA00004123"/>
    </source>
</evidence>
<dbReference type="InterPro" id="IPR036576">
    <property type="entry name" value="WRKY_dom_sf"/>
</dbReference>
<evidence type="ECO:0000313" key="9">
    <source>
        <dbReference type="EMBL" id="EOA34834.1"/>
    </source>
</evidence>
<evidence type="ECO:0000256" key="2">
    <source>
        <dbReference type="ARBA" id="ARBA00023015"/>
    </source>
</evidence>
<proteinExistence type="predicted"/>
<dbReference type="eggNOG" id="ENOG502QVE0">
    <property type="taxonomic scope" value="Eukaryota"/>
</dbReference>
<feature type="coiled-coil region" evidence="6">
    <location>
        <begin position="19"/>
        <end position="53"/>
    </location>
</feature>
<evidence type="ECO:0000256" key="3">
    <source>
        <dbReference type="ARBA" id="ARBA00023125"/>
    </source>
</evidence>